<evidence type="ECO:0000256" key="1">
    <source>
        <dbReference type="SAM" id="Coils"/>
    </source>
</evidence>
<keyword evidence="1" id="KW-0175">Coiled coil</keyword>
<evidence type="ECO:0000256" key="2">
    <source>
        <dbReference type="SAM" id="MobiDB-lite"/>
    </source>
</evidence>
<dbReference type="GO" id="GO:0031124">
    <property type="term" value="P:mRNA 3'-end processing"/>
    <property type="evidence" value="ECO:0007669"/>
    <property type="project" value="TreeGrafter"/>
</dbReference>
<dbReference type="GO" id="GO:0000993">
    <property type="term" value="F:RNA polymerase II complex binding"/>
    <property type="evidence" value="ECO:0007669"/>
    <property type="project" value="TreeGrafter"/>
</dbReference>
<dbReference type="AlphaFoldDB" id="A0A2P2KHZ0"/>
<evidence type="ECO:0000313" key="3">
    <source>
        <dbReference type="EMBL" id="MBX05337.1"/>
    </source>
</evidence>
<proteinExistence type="predicted"/>
<dbReference type="PANTHER" id="PTHR12460:SF27">
    <property type="entry name" value="ENTH_VHS FAMILY PROTEIN"/>
    <property type="match status" value="1"/>
</dbReference>
<accession>A0A2P2KHZ0</accession>
<organism evidence="3">
    <name type="scientific">Rhizophora mucronata</name>
    <name type="common">Asiatic mangrove</name>
    <dbReference type="NCBI Taxonomy" id="61149"/>
    <lineage>
        <taxon>Eukaryota</taxon>
        <taxon>Viridiplantae</taxon>
        <taxon>Streptophyta</taxon>
        <taxon>Embryophyta</taxon>
        <taxon>Tracheophyta</taxon>
        <taxon>Spermatophyta</taxon>
        <taxon>Magnoliopsida</taxon>
        <taxon>eudicotyledons</taxon>
        <taxon>Gunneridae</taxon>
        <taxon>Pentapetalae</taxon>
        <taxon>rosids</taxon>
        <taxon>fabids</taxon>
        <taxon>Malpighiales</taxon>
        <taxon>Rhizophoraceae</taxon>
        <taxon>Rhizophora</taxon>
    </lineage>
</organism>
<sequence length="403" mass="44091">MLDEDVLQPLDFSKKRSRAVKIVKRDSRSIRTKLPIGGAAEKIVSAFHLVDSERNNEEVEMSNCKAAVHHVRKMEKDVNIACSNGKYPKRKTLAKELEEEENLLKQCIKKLYSVEASRAALVSQLKEALQEQESKLEIIRTHIQVGHAQAEEAISMQKRLNDENYVSKASTATTLPVDANAISGQTPKRTAAAIAAEVADKLAASSSSQMIMHSVLSTFAAEEAKNACLTEASTLSNSYTAMTINSVTDSLSKPENTFSASDPNIFMPAQSVTAPLNRSYQSIMLPQPSMQHQTTSSQTQFNILPKPPSQQYLQPSGGVLTSFGYGAPLSPGPPLPPSYMVSPMVPLTQQPSQITQQQPILLAQQQGPVAQQQQIALTQQSQDPSFRPLQPPGMVYYTHPPHS</sequence>
<feature type="compositionally biased region" description="Low complexity" evidence="2">
    <location>
        <begin position="365"/>
        <end position="382"/>
    </location>
</feature>
<reference evidence="3" key="1">
    <citation type="submission" date="2018-02" db="EMBL/GenBank/DDBJ databases">
        <title>Rhizophora mucronata_Transcriptome.</title>
        <authorList>
            <person name="Meera S.P."/>
            <person name="Sreeshan A."/>
            <person name="Augustine A."/>
        </authorList>
    </citation>
    <scope>NUCLEOTIDE SEQUENCE</scope>
    <source>
        <tissue evidence="3">Leaf</tissue>
    </source>
</reference>
<feature type="coiled-coil region" evidence="1">
    <location>
        <begin position="90"/>
        <end position="142"/>
    </location>
</feature>
<dbReference type="EMBL" id="GGEC01024853">
    <property type="protein sequence ID" value="MBX05337.1"/>
    <property type="molecule type" value="Transcribed_RNA"/>
</dbReference>
<dbReference type="PANTHER" id="PTHR12460">
    <property type="entry name" value="CYCLIN-DEPENDENT KINASE INHIBITOR-RELATED PROTEIN"/>
    <property type="match status" value="1"/>
</dbReference>
<name>A0A2P2KHZ0_RHIMU</name>
<feature type="region of interest" description="Disordered" evidence="2">
    <location>
        <begin position="365"/>
        <end position="403"/>
    </location>
</feature>
<protein>
    <submittedName>
        <fullName evidence="3">Uncharacterized protein</fullName>
    </submittedName>
</protein>